<keyword evidence="2 5" id="KW-0808">Transferase</keyword>
<comment type="cofactor">
    <cofactor evidence="1">
        <name>pyridoxal 5'-phosphate</name>
        <dbReference type="ChEBI" id="CHEBI:597326"/>
    </cofactor>
</comment>
<dbReference type="Proteomes" id="UP001162881">
    <property type="component" value="Unassembled WGS sequence"/>
</dbReference>
<keyword evidence="2 5" id="KW-0032">Aminotransferase</keyword>
<name>A0ABT0BAS7_9SPHN</name>
<dbReference type="CDD" id="cd00610">
    <property type="entry name" value="OAT_like"/>
    <property type="match status" value="1"/>
</dbReference>
<dbReference type="InterPro" id="IPR050103">
    <property type="entry name" value="Class-III_PLP-dep_AT"/>
</dbReference>
<sequence>MVKSLLERRTLALPRGLSSALPVFAVRGDDAQIWDETGKRYIDFAGGIAVPNSGHRHARIVAAVERQLGALMHMGGHVAGHPGYVELAERLNALAPLGVPTKSMLCTTGAQAVENAIRIAQAATGRQGIITFTAPAPAGSGPVSPASVLMEAPYAAPSLGVGRAQSLAALGRMLRSAIAPREVAALVVEPVLSAGGPHVAPASWLRELRRTCNEFGIVMIADETSCALGSTGCLFAIEHAGLAPDLLTLDSGLGGGVPVAALVGRADLMDIAVADGVGGAFAASPLSCAAALETLDLLASQHLLARARPIGAQVVARLSEFAGDETLAPIGNVRHIGAMIAFDMPSAAMARQGARQGTGYRAGQGAGQGRARDGATRMRAMHRHALEAGLIVRVDGAHKETCRILVPLTASDAVIAEGMECLRSALALA</sequence>
<dbReference type="Pfam" id="PF00202">
    <property type="entry name" value="Aminotran_3"/>
    <property type="match status" value="2"/>
</dbReference>
<dbReference type="InterPro" id="IPR015421">
    <property type="entry name" value="PyrdxlP-dep_Trfase_major"/>
</dbReference>
<protein>
    <submittedName>
        <fullName evidence="5">Aminotransferase class III-fold pyridoxal phosphate-dependent enzyme</fullName>
    </submittedName>
</protein>
<evidence type="ECO:0000256" key="4">
    <source>
        <dbReference type="RuleBase" id="RU003560"/>
    </source>
</evidence>
<evidence type="ECO:0000256" key="2">
    <source>
        <dbReference type="ARBA" id="ARBA00022576"/>
    </source>
</evidence>
<evidence type="ECO:0000313" key="6">
    <source>
        <dbReference type="Proteomes" id="UP001162881"/>
    </source>
</evidence>
<dbReference type="Gene3D" id="3.90.1150.10">
    <property type="entry name" value="Aspartate Aminotransferase, domain 1"/>
    <property type="match status" value="2"/>
</dbReference>
<keyword evidence="3 4" id="KW-0663">Pyridoxal phosphate</keyword>
<dbReference type="SUPFAM" id="SSF53383">
    <property type="entry name" value="PLP-dependent transferases"/>
    <property type="match status" value="1"/>
</dbReference>
<dbReference type="InterPro" id="IPR005814">
    <property type="entry name" value="Aminotrans_3"/>
</dbReference>
<dbReference type="GO" id="GO:0008483">
    <property type="term" value="F:transaminase activity"/>
    <property type="evidence" value="ECO:0007669"/>
    <property type="project" value="UniProtKB-KW"/>
</dbReference>
<gene>
    <name evidence="5" type="ORF">MTR62_05550</name>
</gene>
<reference evidence="5" key="1">
    <citation type="submission" date="2022-03" db="EMBL/GenBank/DDBJ databases">
        <title>Identification of a novel bacterium isolated from mangrove sediments.</title>
        <authorList>
            <person name="Pan X."/>
        </authorList>
    </citation>
    <scope>NUCLEOTIDE SEQUENCE</scope>
    <source>
        <strain evidence="5">B1949</strain>
    </source>
</reference>
<dbReference type="InterPro" id="IPR015422">
    <property type="entry name" value="PyrdxlP-dep_Trfase_small"/>
</dbReference>
<dbReference type="RefSeq" id="WP_244017812.1">
    <property type="nucleotide sequence ID" value="NZ_JALHLF010000012.1"/>
</dbReference>
<comment type="similarity">
    <text evidence="4">Belongs to the class-III pyridoxal-phosphate-dependent aminotransferase family.</text>
</comment>
<dbReference type="InterPro" id="IPR015424">
    <property type="entry name" value="PyrdxlP-dep_Trfase"/>
</dbReference>
<organism evidence="5 6">
    <name type="scientific">Novosphingobium organovorum</name>
    <dbReference type="NCBI Taxonomy" id="2930092"/>
    <lineage>
        <taxon>Bacteria</taxon>
        <taxon>Pseudomonadati</taxon>
        <taxon>Pseudomonadota</taxon>
        <taxon>Alphaproteobacteria</taxon>
        <taxon>Sphingomonadales</taxon>
        <taxon>Sphingomonadaceae</taxon>
        <taxon>Novosphingobium</taxon>
    </lineage>
</organism>
<proteinExistence type="inferred from homology"/>
<accession>A0ABT0BAS7</accession>
<comment type="caution">
    <text evidence="5">The sequence shown here is derived from an EMBL/GenBank/DDBJ whole genome shotgun (WGS) entry which is preliminary data.</text>
</comment>
<evidence type="ECO:0000256" key="1">
    <source>
        <dbReference type="ARBA" id="ARBA00001933"/>
    </source>
</evidence>
<evidence type="ECO:0000313" key="5">
    <source>
        <dbReference type="EMBL" id="MCJ2182166.1"/>
    </source>
</evidence>
<evidence type="ECO:0000256" key="3">
    <source>
        <dbReference type="ARBA" id="ARBA00022898"/>
    </source>
</evidence>
<keyword evidence="6" id="KW-1185">Reference proteome</keyword>
<dbReference type="PANTHER" id="PTHR11986">
    <property type="entry name" value="AMINOTRANSFERASE CLASS III"/>
    <property type="match status" value="1"/>
</dbReference>
<dbReference type="Gene3D" id="3.40.640.10">
    <property type="entry name" value="Type I PLP-dependent aspartate aminotransferase-like (Major domain)"/>
    <property type="match status" value="2"/>
</dbReference>
<dbReference type="EMBL" id="JALHLF010000012">
    <property type="protein sequence ID" value="MCJ2182166.1"/>
    <property type="molecule type" value="Genomic_DNA"/>
</dbReference>